<gene>
    <name evidence="3" type="ORF">PT974_09711</name>
</gene>
<protein>
    <submittedName>
        <fullName evidence="3">Uncharacterized protein</fullName>
    </submittedName>
</protein>
<keyword evidence="4" id="KW-1185">Reference proteome</keyword>
<evidence type="ECO:0000256" key="2">
    <source>
        <dbReference type="SAM" id="Phobius"/>
    </source>
</evidence>
<feature type="transmembrane region" description="Helical" evidence="2">
    <location>
        <begin position="435"/>
        <end position="453"/>
    </location>
</feature>
<keyword evidence="2" id="KW-1133">Transmembrane helix</keyword>
<dbReference type="Proteomes" id="UP001338125">
    <property type="component" value="Unassembled WGS sequence"/>
</dbReference>
<feature type="region of interest" description="Disordered" evidence="1">
    <location>
        <begin position="563"/>
        <end position="604"/>
    </location>
</feature>
<feature type="compositionally biased region" description="Polar residues" evidence="1">
    <location>
        <begin position="101"/>
        <end position="110"/>
    </location>
</feature>
<feature type="transmembrane region" description="Helical" evidence="2">
    <location>
        <begin position="522"/>
        <end position="545"/>
    </location>
</feature>
<feature type="compositionally biased region" description="Basic and acidic residues" evidence="1">
    <location>
        <begin position="579"/>
        <end position="604"/>
    </location>
</feature>
<evidence type="ECO:0000256" key="1">
    <source>
        <dbReference type="SAM" id="MobiDB-lite"/>
    </source>
</evidence>
<feature type="transmembrane region" description="Helical" evidence="2">
    <location>
        <begin position="459"/>
        <end position="478"/>
    </location>
</feature>
<feature type="transmembrane region" description="Helical" evidence="2">
    <location>
        <begin position="490"/>
        <end position="510"/>
    </location>
</feature>
<evidence type="ECO:0000313" key="4">
    <source>
        <dbReference type="Proteomes" id="UP001338125"/>
    </source>
</evidence>
<keyword evidence="2" id="KW-0472">Membrane</keyword>
<dbReference type="EMBL" id="JAVFKD010000014">
    <property type="protein sequence ID" value="KAK5991429.1"/>
    <property type="molecule type" value="Genomic_DNA"/>
</dbReference>
<proteinExistence type="predicted"/>
<evidence type="ECO:0000313" key="3">
    <source>
        <dbReference type="EMBL" id="KAK5991429.1"/>
    </source>
</evidence>
<feature type="region of interest" description="Disordered" evidence="1">
    <location>
        <begin position="90"/>
        <end position="117"/>
    </location>
</feature>
<sequence>MAKQDNFVFSTGRGIAKAAKFVWHWSVPYKSGHRPDDIPYAAVWNTPIDEESILDTLQAVFPDIPRNKLPTEEEHIRQLVRHRLQPYLQSSDEESAPTLEESANNTAQQEAQRKLLEDTTEEAWQHVPLNLRHLLAALNAHHVDKKLDELIKDNYHTKSGLGGLTRAKNGVSKTFKMWRLGFRAAVSRFERYSVNFFFLFLAFSACYPDVAAGFLGERSYNQRSIGSRIVTLCQLFHLRTFDFPSFWLLFNWSLERLLGAFVGNTVYALTACIPALHVVYRETWFRTMMLVLSMSWQVSVQFTPPLRDYIVRLVTRRQMTGLRNDSKAGHIDWGNADKIIESELKTLKTYTAQQAQKEIPPSWQEVPIRVRIERYIQFTGRFVLGRPADQLVGLLKEDLEGVINTYEDYSLTKPRSSEEKANRDKGHVEPRAPKFLLVAFDICIFAYVCYSFFPQPFTFNTVVAYGTVVIIKQAIVAIKRYQTLKSARRLFTNMVSINILGVFLVSTPVTVDRHVLAKTGNFIALTLAMVFATLFLAEPIAPLMLSLTEKITSGSSALINKLRSSKKSENDLPGSPQSERTEVASDEEKSTPKEESKPLPKSRE</sequence>
<reference evidence="3 4" key="1">
    <citation type="submission" date="2024-01" db="EMBL/GenBank/DDBJ databases">
        <title>Complete genome of Cladobotryum mycophilum ATHUM6906.</title>
        <authorList>
            <person name="Christinaki A.C."/>
            <person name="Myridakis A.I."/>
            <person name="Kouvelis V.N."/>
        </authorList>
    </citation>
    <scope>NUCLEOTIDE SEQUENCE [LARGE SCALE GENOMIC DNA]</scope>
    <source>
        <strain evidence="3 4">ATHUM6906</strain>
    </source>
</reference>
<name>A0ABR0SHE7_9HYPO</name>
<organism evidence="3 4">
    <name type="scientific">Cladobotryum mycophilum</name>
    <dbReference type="NCBI Taxonomy" id="491253"/>
    <lineage>
        <taxon>Eukaryota</taxon>
        <taxon>Fungi</taxon>
        <taxon>Dikarya</taxon>
        <taxon>Ascomycota</taxon>
        <taxon>Pezizomycotina</taxon>
        <taxon>Sordariomycetes</taxon>
        <taxon>Hypocreomycetidae</taxon>
        <taxon>Hypocreales</taxon>
        <taxon>Hypocreaceae</taxon>
        <taxon>Cladobotryum</taxon>
    </lineage>
</organism>
<feature type="transmembrane region" description="Helical" evidence="2">
    <location>
        <begin position="196"/>
        <end position="217"/>
    </location>
</feature>
<accession>A0ABR0SHE7</accession>
<keyword evidence="2" id="KW-0812">Transmembrane</keyword>
<comment type="caution">
    <text evidence="3">The sequence shown here is derived from an EMBL/GenBank/DDBJ whole genome shotgun (WGS) entry which is preliminary data.</text>
</comment>
<feature type="transmembrane region" description="Helical" evidence="2">
    <location>
        <begin position="256"/>
        <end position="280"/>
    </location>
</feature>